<feature type="transmembrane region" description="Helical" evidence="1">
    <location>
        <begin position="34"/>
        <end position="53"/>
    </location>
</feature>
<protein>
    <submittedName>
        <fullName evidence="2">Uncharacterized protein</fullName>
    </submittedName>
</protein>
<dbReference type="Proteomes" id="UP000777784">
    <property type="component" value="Unassembled WGS sequence"/>
</dbReference>
<dbReference type="EMBL" id="JAHJDP010000095">
    <property type="protein sequence ID" value="MBU2692540.1"/>
    <property type="molecule type" value="Genomic_DNA"/>
</dbReference>
<accession>A0A948RWW8</accession>
<feature type="transmembrane region" description="Helical" evidence="1">
    <location>
        <begin position="130"/>
        <end position="151"/>
    </location>
</feature>
<keyword evidence="1" id="KW-0472">Membrane</keyword>
<evidence type="ECO:0000313" key="2">
    <source>
        <dbReference type="EMBL" id="MBU2692540.1"/>
    </source>
</evidence>
<feature type="transmembrane region" description="Helical" evidence="1">
    <location>
        <begin position="158"/>
        <end position="180"/>
    </location>
</feature>
<feature type="transmembrane region" description="Helical" evidence="1">
    <location>
        <begin position="59"/>
        <end position="80"/>
    </location>
</feature>
<evidence type="ECO:0000313" key="3">
    <source>
        <dbReference type="Proteomes" id="UP000777784"/>
    </source>
</evidence>
<keyword evidence="1" id="KW-0812">Transmembrane</keyword>
<keyword evidence="1" id="KW-1133">Transmembrane helix</keyword>
<sequence>MSVDPGVWIAAILTLAIFSFLYKDNPVYKFAEHLLVGVSAGYYLTQYTFSAVYKKLIVPVFLNGEWILIFGGLLGLLMFFRMNRKTEWISRYAIAFYVVAWSGYVIPSILQARVLVQAQGTIPVTTGSIFSIINAWLIMIGVLCILIYFYFSMEHKGVLLPVSQVGIFFLMLGFGASFGYTIMGRITLLIGRFQFLMGDWLGIIEKL</sequence>
<dbReference type="AlphaFoldDB" id="A0A948RWW8"/>
<organism evidence="2 3">
    <name type="scientific">Eiseniibacteriota bacterium</name>
    <dbReference type="NCBI Taxonomy" id="2212470"/>
    <lineage>
        <taxon>Bacteria</taxon>
        <taxon>Candidatus Eiseniibacteriota</taxon>
    </lineage>
</organism>
<feature type="transmembrane region" description="Helical" evidence="1">
    <location>
        <begin position="92"/>
        <end position="110"/>
    </location>
</feature>
<name>A0A948RWW8_UNCEI</name>
<comment type="caution">
    <text evidence="2">The sequence shown here is derived from an EMBL/GenBank/DDBJ whole genome shotgun (WGS) entry which is preliminary data.</text>
</comment>
<gene>
    <name evidence="2" type="ORF">KJ970_16615</name>
</gene>
<feature type="transmembrane region" description="Helical" evidence="1">
    <location>
        <begin position="6"/>
        <end position="22"/>
    </location>
</feature>
<reference evidence="2" key="1">
    <citation type="submission" date="2021-05" db="EMBL/GenBank/DDBJ databases">
        <title>Energy efficiency and biological interactions define the core microbiome of deep oligotrophic groundwater.</title>
        <authorList>
            <person name="Mehrshad M."/>
            <person name="Lopez-Fernandez M."/>
            <person name="Bell E."/>
            <person name="Bernier-Latmani R."/>
            <person name="Bertilsson S."/>
            <person name="Dopson M."/>
        </authorList>
    </citation>
    <scope>NUCLEOTIDE SEQUENCE</scope>
    <source>
        <strain evidence="2">Modern_marine.mb.64</strain>
    </source>
</reference>
<proteinExistence type="predicted"/>
<evidence type="ECO:0000256" key="1">
    <source>
        <dbReference type="SAM" id="Phobius"/>
    </source>
</evidence>